<evidence type="ECO:0000313" key="1">
    <source>
        <dbReference type="EMBL" id="CUO53691.1"/>
    </source>
</evidence>
<accession>A0A174FVD6</accession>
<organism evidence="1 2">
    <name type="scientific">Bacteroides faecis</name>
    <dbReference type="NCBI Taxonomy" id="674529"/>
    <lineage>
        <taxon>Bacteria</taxon>
        <taxon>Pseudomonadati</taxon>
        <taxon>Bacteroidota</taxon>
        <taxon>Bacteroidia</taxon>
        <taxon>Bacteroidales</taxon>
        <taxon>Bacteroidaceae</taxon>
        <taxon>Bacteroides</taxon>
    </lineage>
</organism>
<dbReference type="RefSeq" id="WP_055268789.1">
    <property type="nucleotide sequence ID" value="NZ_CAJTBQ010000067.1"/>
</dbReference>
<dbReference type="Proteomes" id="UP000095606">
    <property type="component" value="Unassembled WGS sequence"/>
</dbReference>
<dbReference type="AlphaFoldDB" id="A0A174FVD6"/>
<sequence>MAKLNEGISQIKKGSALETMYNRLLTGMEQASHETLPDFTGSDYVDGYVVNEEKINLEIHEYENITRKNSAYLLANTIISSLSSEEGGGSGTGGFVSINGDSMAGLLKALYGFTAGDNGIKILDVYQTSESNPQERKNIVSINGELHLPTHGLYINGCNVISYDNDIIALNGDVICSGYIRLGDLEISKDGISYQGNEFYHSGNSNKEDVSWTMKDGTVAGNLSVKGTSTFQSGITALYGVDLGFDNTSVLVISAKRLAQLTGDLNIVTGGIKFDDNYIIHVKNNNVISFSASNKILNWGDDNTKQINLQTSIYDDDGEYEMISKFGSAYFPESFKAGHNLGNILIETYKKSSEDSGVIFRRYIRLKSEDGPGFYSDGDSVFVEAPFKYNKVADDDTVQISEIIKSSFGYVESLSLYAPLNRKSSSLMFSTDADFFVFDKPIEGKKSIGIADSKTRLLPNELFFDDSIYWLALDNGVKHYGNAYFVNDIGSVTFSSGFAGNGWGIIQNKLTGNTSATFDDLTIRKKMRIYELEVQKQSVTNGSWWVSDACSGDLVEEIS</sequence>
<evidence type="ECO:0000313" key="2">
    <source>
        <dbReference type="Proteomes" id="UP000095606"/>
    </source>
</evidence>
<gene>
    <name evidence="1" type="ORF">ERS852461_00486</name>
</gene>
<dbReference type="EMBL" id="CZAE01000002">
    <property type="protein sequence ID" value="CUO53691.1"/>
    <property type="molecule type" value="Genomic_DNA"/>
</dbReference>
<proteinExistence type="predicted"/>
<name>A0A174FVD6_9BACE</name>
<protein>
    <submittedName>
        <fullName evidence="1">Uncharacterized protein</fullName>
    </submittedName>
</protein>
<accession>A0A642MVG1</accession>
<reference evidence="1 2" key="1">
    <citation type="submission" date="2015-09" db="EMBL/GenBank/DDBJ databases">
        <authorList>
            <consortium name="Pathogen Informatics"/>
        </authorList>
    </citation>
    <scope>NUCLEOTIDE SEQUENCE [LARGE SCALE GENOMIC DNA]</scope>
    <source>
        <strain evidence="1 2">2789STDY5834846</strain>
    </source>
</reference>